<dbReference type="InterPro" id="IPR004827">
    <property type="entry name" value="bZIP"/>
</dbReference>
<feature type="domain" description="BZIP" evidence="4">
    <location>
        <begin position="57"/>
        <end position="71"/>
    </location>
</feature>
<evidence type="ECO:0000313" key="6">
    <source>
        <dbReference type="Proteomes" id="UP000076154"/>
    </source>
</evidence>
<evidence type="ECO:0000256" key="1">
    <source>
        <dbReference type="ARBA" id="ARBA00004123"/>
    </source>
</evidence>
<name>A0A369K6H5_HYPMA</name>
<feature type="region of interest" description="Disordered" evidence="3">
    <location>
        <begin position="1"/>
        <end position="74"/>
    </location>
</feature>
<dbReference type="STRING" id="39966.A0A369K6H5"/>
<dbReference type="GO" id="GO:0001228">
    <property type="term" value="F:DNA-binding transcription activator activity, RNA polymerase II-specific"/>
    <property type="evidence" value="ECO:0007669"/>
    <property type="project" value="TreeGrafter"/>
</dbReference>
<comment type="subcellular location">
    <subcellularLocation>
        <location evidence="1">Nucleus</location>
    </subcellularLocation>
</comment>
<dbReference type="EMBL" id="LUEZ02000010">
    <property type="protein sequence ID" value="RDB29508.1"/>
    <property type="molecule type" value="Genomic_DNA"/>
</dbReference>
<dbReference type="Pfam" id="PF10297">
    <property type="entry name" value="Hap4_Hap_bind"/>
    <property type="match status" value="1"/>
</dbReference>
<dbReference type="InParanoid" id="A0A369K6H5"/>
<feature type="compositionally biased region" description="Basic and acidic residues" evidence="3">
    <location>
        <begin position="39"/>
        <end position="56"/>
    </location>
</feature>
<keyword evidence="6" id="KW-1185">Reference proteome</keyword>
<dbReference type="Proteomes" id="UP000076154">
    <property type="component" value="Unassembled WGS sequence"/>
</dbReference>
<proteinExistence type="predicted"/>
<dbReference type="PROSITE" id="PS00036">
    <property type="entry name" value="BZIP_BASIC"/>
    <property type="match status" value="1"/>
</dbReference>
<protein>
    <recommendedName>
        <fullName evidence="4">BZIP domain-containing protein</fullName>
    </recommendedName>
</protein>
<organism evidence="5 6">
    <name type="scientific">Hypsizygus marmoreus</name>
    <name type="common">White beech mushroom</name>
    <name type="synonym">Agaricus marmoreus</name>
    <dbReference type="NCBI Taxonomy" id="39966"/>
    <lineage>
        <taxon>Eukaryota</taxon>
        <taxon>Fungi</taxon>
        <taxon>Dikarya</taxon>
        <taxon>Basidiomycota</taxon>
        <taxon>Agaricomycotina</taxon>
        <taxon>Agaricomycetes</taxon>
        <taxon>Agaricomycetidae</taxon>
        <taxon>Agaricales</taxon>
        <taxon>Tricholomatineae</taxon>
        <taxon>Lyophyllaceae</taxon>
        <taxon>Hypsizygus</taxon>
    </lineage>
</organism>
<feature type="compositionally biased region" description="Low complexity" evidence="3">
    <location>
        <begin position="145"/>
        <end position="165"/>
    </location>
</feature>
<dbReference type="CDD" id="cd14688">
    <property type="entry name" value="bZIP_YAP"/>
    <property type="match status" value="1"/>
</dbReference>
<keyword evidence="2" id="KW-0539">Nucleus</keyword>
<evidence type="ECO:0000313" key="5">
    <source>
        <dbReference type="EMBL" id="RDB29508.1"/>
    </source>
</evidence>
<evidence type="ECO:0000256" key="3">
    <source>
        <dbReference type="SAM" id="MobiDB-lite"/>
    </source>
</evidence>
<dbReference type="InterPro" id="IPR046347">
    <property type="entry name" value="bZIP_sf"/>
</dbReference>
<dbReference type="OrthoDB" id="5374328at2759"/>
<evidence type="ECO:0000256" key="2">
    <source>
        <dbReference type="ARBA" id="ARBA00023242"/>
    </source>
</evidence>
<dbReference type="SUPFAM" id="SSF57959">
    <property type="entry name" value="Leucine zipper domain"/>
    <property type="match status" value="1"/>
</dbReference>
<feature type="compositionally biased region" description="Polar residues" evidence="3">
    <location>
        <begin position="1"/>
        <end position="19"/>
    </location>
</feature>
<dbReference type="PANTHER" id="PTHR40621:SF7">
    <property type="entry name" value="BZIP DOMAIN-CONTAINING PROTEIN"/>
    <property type="match status" value="1"/>
</dbReference>
<evidence type="ECO:0000259" key="4">
    <source>
        <dbReference type="PROSITE" id="PS00036"/>
    </source>
</evidence>
<dbReference type="AlphaFoldDB" id="A0A369K6H5"/>
<gene>
    <name evidence="5" type="ORF">Hypma_015420</name>
</gene>
<dbReference type="SMART" id="SM00338">
    <property type="entry name" value="BRLZ"/>
    <property type="match status" value="1"/>
</dbReference>
<dbReference type="PANTHER" id="PTHR40621">
    <property type="entry name" value="TRANSCRIPTION FACTOR KAPC-RELATED"/>
    <property type="match status" value="1"/>
</dbReference>
<feature type="region of interest" description="Disordered" evidence="3">
    <location>
        <begin position="463"/>
        <end position="483"/>
    </location>
</feature>
<dbReference type="InterPro" id="IPR018287">
    <property type="entry name" value="Hap4_TF_heteromerisation"/>
</dbReference>
<sequence length="545" mass="59366">MIAATNLSNPMSTSSTLWATASKEWVIQPKPKPGRKPKKDTPVAKPDEEPQLDNKGRRIQNRAAQRAFRERKQSQLAELQARVQSYEQGEIERNVALQNIAKRLKEENEALRLENSLLKEKILKAGQNQAISSENEKKRWRDDSPSSNSANKRSKSSPDSPKSKPTAPVLSYIPSPPSMVSSPDSNGSSETRCSPLPYELPADQNHSPLSNLLEFPSTVKPAHLDGNGFPPFDCGFCSEDTPCVCREFVEQQVHDAERALDFNVSNEYNQPNVNSVLQVTNIIHLESAPAPPQVTSILENLPAYQPPVPLRRRPAPSNVNTIFAVAPPSVPPPAPANCSGDPSNCPACADDAFGKAFCSAIEESVAAQSCNDCSSQGESSNNPGLHIDCCGSSGNCTCRSSAPSYSTQMEPETMPTNDAWRQIKSHPNVAFADLALLADVVARRSKCTGPRVVISPALGSITPERTVSPGIADDEPNQQSEPGTVLLIDPHAHYREKERSRSDGASTPPRLIPQEVLIRCGRQRVREVHTDSVRAALRLLDAKFT</sequence>
<dbReference type="GO" id="GO:0000976">
    <property type="term" value="F:transcription cis-regulatory region binding"/>
    <property type="evidence" value="ECO:0007669"/>
    <property type="project" value="InterPro"/>
</dbReference>
<dbReference type="GO" id="GO:0090575">
    <property type="term" value="C:RNA polymerase II transcription regulator complex"/>
    <property type="evidence" value="ECO:0007669"/>
    <property type="project" value="TreeGrafter"/>
</dbReference>
<feature type="region of interest" description="Disordered" evidence="3">
    <location>
        <begin position="126"/>
        <end position="205"/>
    </location>
</feature>
<comment type="caution">
    <text evidence="5">The sequence shown here is derived from an EMBL/GenBank/DDBJ whole genome shotgun (WGS) entry which is preliminary data.</text>
</comment>
<reference evidence="5" key="1">
    <citation type="submission" date="2018-04" db="EMBL/GenBank/DDBJ databases">
        <title>Whole genome sequencing of Hypsizygus marmoreus.</title>
        <authorList>
            <person name="Choi I.-G."/>
            <person name="Min B."/>
            <person name="Kim J.-G."/>
            <person name="Kim S."/>
            <person name="Oh Y.-L."/>
            <person name="Kong W.-S."/>
            <person name="Park H."/>
            <person name="Jeong J."/>
            <person name="Song E.-S."/>
        </authorList>
    </citation>
    <scope>NUCLEOTIDE SEQUENCE [LARGE SCALE GENOMIC DNA]</scope>
    <source>
        <strain evidence="5">51987-8</strain>
    </source>
</reference>
<dbReference type="InterPro" id="IPR050936">
    <property type="entry name" value="AP-1-like"/>
</dbReference>
<dbReference type="Gene3D" id="1.20.5.170">
    <property type="match status" value="1"/>
</dbReference>
<accession>A0A369K6H5</accession>
<feature type="compositionally biased region" description="Basic and acidic residues" evidence="3">
    <location>
        <begin position="134"/>
        <end position="144"/>
    </location>
</feature>